<name>A0ABM0M686_SACKO</name>
<dbReference type="Proteomes" id="UP000694865">
    <property type="component" value="Unplaced"/>
</dbReference>
<evidence type="ECO:0000256" key="3">
    <source>
        <dbReference type="ARBA" id="ARBA00022692"/>
    </source>
</evidence>
<evidence type="ECO:0000313" key="6">
    <source>
        <dbReference type="Proteomes" id="UP000694865"/>
    </source>
</evidence>
<dbReference type="GeneID" id="102805464"/>
<evidence type="ECO:0000313" key="7">
    <source>
        <dbReference type="RefSeq" id="XP_006815527.1"/>
    </source>
</evidence>
<dbReference type="RefSeq" id="XP_006815527.1">
    <property type="nucleotide sequence ID" value="XM_006815464.1"/>
</dbReference>
<organism evidence="6 7">
    <name type="scientific">Saccoglossus kowalevskii</name>
    <name type="common">Acorn worm</name>
    <dbReference type="NCBI Taxonomy" id="10224"/>
    <lineage>
        <taxon>Eukaryota</taxon>
        <taxon>Metazoa</taxon>
        <taxon>Hemichordata</taxon>
        <taxon>Enteropneusta</taxon>
        <taxon>Harrimaniidae</taxon>
        <taxon>Saccoglossus</taxon>
    </lineage>
</organism>
<evidence type="ECO:0000256" key="5">
    <source>
        <dbReference type="ARBA" id="ARBA00023136"/>
    </source>
</evidence>
<sequence length="170" mass="19104">MTDTKSFECDMDNVDNDVVAVTITSLPHQPIVEKHNDKYKMDLKYAIDDIPPWYECIAFAVQQLLSMVSSSLLFPSIIVGLFCVEDGMKDDVFAKLFSAVVFSDSVATFLQVTFGSRLPIVQGISIVYYFSAVVTMKLPEWECVQETFVNGSTNMTNISATVTWEDRARE</sequence>
<evidence type="ECO:0000256" key="2">
    <source>
        <dbReference type="ARBA" id="ARBA00008821"/>
    </source>
</evidence>
<gene>
    <name evidence="7" type="primary">LOC102805464</name>
</gene>
<accession>A0ABM0M686</accession>
<dbReference type="InterPro" id="IPR006043">
    <property type="entry name" value="NCS2"/>
</dbReference>
<keyword evidence="3" id="KW-0812">Transmembrane</keyword>
<comment type="similarity">
    <text evidence="2">Belongs to the nucleobase:cation symporter-2 (NCS2) (TC 2.A.40) family.</text>
</comment>
<comment type="subcellular location">
    <subcellularLocation>
        <location evidence="1">Membrane</location>
        <topology evidence="1">Multi-pass membrane protein</topology>
    </subcellularLocation>
</comment>
<proteinExistence type="inferred from homology"/>
<dbReference type="Pfam" id="PF00860">
    <property type="entry name" value="Xan_ur_permease"/>
    <property type="match status" value="1"/>
</dbReference>
<protein>
    <submittedName>
        <fullName evidence="7">Solute carrier family 23 member 2-like</fullName>
    </submittedName>
</protein>
<evidence type="ECO:0000256" key="1">
    <source>
        <dbReference type="ARBA" id="ARBA00004141"/>
    </source>
</evidence>
<reference evidence="7" key="1">
    <citation type="submission" date="2025-08" db="UniProtKB">
        <authorList>
            <consortium name="RefSeq"/>
        </authorList>
    </citation>
    <scope>IDENTIFICATION</scope>
    <source>
        <tissue evidence="7">Testes</tissue>
    </source>
</reference>
<dbReference type="PANTHER" id="PTHR11119">
    <property type="entry name" value="XANTHINE-URACIL / VITAMIN C PERMEASE FAMILY MEMBER"/>
    <property type="match status" value="1"/>
</dbReference>
<keyword evidence="5" id="KW-0472">Membrane</keyword>
<keyword evidence="4" id="KW-1133">Transmembrane helix</keyword>
<keyword evidence="6" id="KW-1185">Reference proteome</keyword>
<evidence type="ECO:0000256" key="4">
    <source>
        <dbReference type="ARBA" id="ARBA00022989"/>
    </source>
</evidence>
<feature type="non-terminal residue" evidence="7">
    <location>
        <position position="170"/>
    </location>
</feature>